<evidence type="ECO:0000256" key="8">
    <source>
        <dbReference type="ARBA" id="ARBA00048679"/>
    </source>
</evidence>
<dbReference type="InterPro" id="IPR011009">
    <property type="entry name" value="Kinase-like_dom_sf"/>
</dbReference>
<comment type="catalytic activity">
    <reaction evidence="7">
        <text>L-threonyl-[protein] + ATP = O-phospho-L-threonyl-[protein] + ADP + H(+)</text>
        <dbReference type="Rhea" id="RHEA:46608"/>
        <dbReference type="Rhea" id="RHEA-COMP:11060"/>
        <dbReference type="Rhea" id="RHEA-COMP:11605"/>
        <dbReference type="ChEBI" id="CHEBI:15378"/>
        <dbReference type="ChEBI" id="CHEBI:30013"/>
        <dbReference type="ChEBI" id="CHEBI:30616"/>
        <dbReference type="ChEBI" id="CHEBI:61977"/>
        <dbReference type="ChEBI" id="CHEBI:456216"/>
        <dbReference type="EC" id="2.7.11.1"/>
    </reaction>
</comment>
<dbReference type="Proteomes" id="UP000076078">
    <property type="component" value="Unassembled WGS sequence"/>
</dbReference>
<dbReference type="SUPFAM" id="SSF56112">
    <property type="entry name" value="Protein kinase-like (PK-like)"/>
    <property type="match status" value="1"/>
</dbReference>
<evidence type="ECO:0000313" key="11">
    <source>
        <dbReference type="Proteomes" id="UP000076078"/>
    </source>
</evidence>
<reference evidence="10 11" key="1">
    <citation type="submission" date="2015-12" db="EMBL/GenBank/DDBJ databases">
        <title>Dictyostelia acquired genes for synthesis and detection of signals that induce cell-type specialization by lateral gene transfer from prokaryotes.</title>
        <authorList>
            <person name="Gloeckner G."/>
            <person name="Schaap P."/>
        </authorList>
    </citation>
    <scope>NUCLEOTIDE SEQUENCE [LARGE SCALE GENOMIC DNA]</scope>
    <source>
        <strain evidence="10 11">TK</strain>
    </source>
</reference>
<comment type="catalytic activity">
    <reaction evidence="8">
        <text>L-seryl-[protein] + ATP = O-phospho-L-seryl-[protein] + ADP + H(+)</text>
        <dbReference type="Rhea" id="RHEA:17989"/>
        <dbReference type="Rhea" id="RHEA-COMP:9863"/>
        <dbReference type="Rhea" id="RHEA-COMP:11604"/>
        <dbReference type="ChEBI" id="CHEBI:15378"/>
        <dbReference type="ChEBI" id="CHEBI:29999"/>
        <dbReference type="ChEBI" id="CHEBI:30616"/>
        <dbReference type="ChEBI" id="CHEBI:83421"/>
        <dbReference type="ChEBI" id="CHEBI:456216"/>
        <dbReference type="EC" id="2.7.11.1"/>
    </reaction>
</comment>
<gene>
    <name evidence="10" type="ORF">DLAC_11207</name>
</gene>
<keyword evidence="5" id="KW-0418">Kinase</keyword>
<evidence type="ECO:0000256" key="3">
    <source>
        <dbReference type="ARBA" id="ARBA00022679"/>
    </source>
</evidence>
<organism evidence="10 11">
    <name type="scientific">Tieghemostelium lacteum</name>
    <name type="common">Slime mold</name>
    <name type="synonym">Dictyostelium lacteum</name>
    <dbReference type="NCBI Taxonomy" id="361077"/>
    <lineage>
        <taxon>Eukaryota</taxon>
        <taxon>Amoebozoa</taxon>
        <taxon>Evosea</taxon>
        <taxon>Eumycetozoa</taxon>
        <taxon>Dictyostelia</taxon>
        <taxon>Dictyosteliales</taxon>
        <taxon>Raperosteliaceae</taxon>
        <taxon>Tieghemostelium</taxon>
    </lineage>
</organism>
<evidence type="ECO:0000256" key="1">
    <source>
        <dbReference type="ARBA" id="ARBA00012513"/>
    </source>
</evidence>
<keyword evidence="6" id="KW-0067">ATP-binding</keyword>
<evidence type="ECO:0000256" key="5">
    <source>
        <dbReference type="ARBA" id="ARBA00022777"/>
    </source>
</evidence>
<evidence type="ECO:0000256" key="2">
    <source>
        <dbReference type="ARBA" id="ARBA00022527"/>
    </source>
</evidence>
<dbReference type="InterPro" id="IPR000719">
    <property type="entry name" value="Prot_kinase_dom"/>
</dbReference>
<evidence type="ECO:0000259" key="9">
    <source>
        <dbReference type="PROSITE" id="PS50011"/>
    </source>
</evidence>
<dbReference type="EC" id="2.7.11.1" evidence="1"/>
<evidence type="ECO:0000256" key="7">
    <source>
        <dbReference type="ARBA" id="ARBA00047899"/>
    </source>
</evidence>
<dbReference type="EMBL" id="LODT01000051">
    <property type="protein sequence ID" value="KYQ88493.1"/>
    <property type="molecule type" value="Genomic_DNA"/>
</dbReference>
<dbReference type="PANTHER" id="PTHR44899">
    <property type="entry name" value="CAMK FAMILY PROTEIN KINASE"/>
    <property type="match status" value="1"/>
</dbReference>
<dbReference type="Pfam" id="PF00069">
    <property type="entry name" value="Pkinase"/>
    <property type="match status" value="1"/>
</dbReference>
<dbReference type="InterPro" id="IPR051131">
    <property type="entry name" value="NEK_Ser/Thr_kinase_NIMA"/>
</dbReference>
<dbReference type="SMART" id="SM00220">
    <property type="entry name" value="S_TKc"/>
    <property type="match status" value="1"/>
</dbReference>
<dbReference type="STRING" id="361077.A0A151Z3F2"/>
<accession>A0A151Z3F2</accession>
<keyword evidence="2" id="KW-0723">Serine/threonine-protein kinase</keyword>
<dbReference type="OrthoDB" id="27656at2759"/>
<dbReference type="PANTHER" id="PTHR44899:SF3">
    <property type="entry name" value="SERINE_THREONINE-PROTEIN KINASE NEK1"/>
    <property type="match status" value="1"/>
</dbReference>
<keyword evidence="4" id="KW-0547">Nucleotide-binding</keyword>
<dbReference type="Gene3D" id="1.10.510.10">
    <property type="entry name" value="Transferase(Phosphotransferase) domain 1"/>
    <property type="match status" value="1"/>
</dbReference>
<proteinExistence type="predicted"/>
<name>A0A151Z3F2_TIELA</name>
<dbReference type="AlphaFoldDB" id="A0A151Z3F2"/>
<dbReference type="PROSITE" id="PS00108">
    <property type="entry name" value="PROTEIN_KINASE_ST"/>
    <property type="match status" value="1"/>
</dbReference>
<dbReference type="PROSITE" id="PS50011">
    <property type="entry name" value="PROTEIN_KINASE_DOM"/>
    <property type="match status" value="1"/>
</dbReference>
<comment type="caution">
    <text evidence="10">The sequence shown here is derived from an EMBL/GenBank/DDBJ whole genome shotgun (WGS) entry which is preliminary data.</text>
</comment>
<dbReference type="OMA" id="FIENHMV"/>
<evidence type="ECO:0000313" key="10">
    <source>
        <dbReference type="EMBL" id="KYQ88493.1"/>
    </source>
</evidence>
<dbReference type="GO" id="GO:0004674">
    <property type="term" value="F:protein serine/threonine kinase activity"/>
    <property type="evidence" value="ECO:0007669"/>
    <property type="project" value="UniProtKB-KW"/>
</dbReference>
<keyword evidence="3" id="KW-0808">Transferase</keyword>
<evidence type="ECO:0000256" key="6">
    <source>
        <dbReference type="ARBA" id="ARBA00022840"/>
    </source>
</evidence>
<evidence type="ECO:0000256" key="4">
    <source>
        <dbReference type="ARBA" id="ARBA00022741"/>
    </source>
</evidence>
<dbReference type="InParanoid" id="A0A151Z3F2"/>
<sequence>MSKFNYRSIEEYVVGEEIGRGSYGKVVLATHSKSNIKYCLKYLKIKHYDKSQDLHEANIWVELDHVSVIKYIDNFVYEKNWILVLEYANRKSLGELIWHRTKVQTIASSKTEFTYEEVMVYFIQMLYGLKYIHDKGIIHRDIKPENILLHERDGNPNGPHLVKISDFGVSKFLKVGDTTKTIIGTTLYFSPEMVKGETSYTHSADIWALGVVLYELLALKMPFEKDEIENYKFQPLNFKCEDFKPLNDLLKKMLKNNPNRPTANDILEFPFIKTFTVSNKFLVDLYKIKVVNRIDCLLKINKIQKHTPLPPIQTNQKDDDNFEKANQVTSQITQPTPPISIVPKSFKPLGPEKLIKELGLTKDEIDSADSTGMIIELIRLKLKEHKMKNIDKSKFVNTLQLHMEIFKSHNLTK</sequence>
<protein>
    <recommendedName>
        <fullName evidence="1">non-specific serine/threonine protein kinase</fullName>
        <ecNumber evidence="1">2.7.11.1</ecNumber>
    </recommendedName>
</protein>
<keyword evidence="11" id="KW-1185">Reference proteome</keyword>
<dbReference type="GO" id="GO:0005524">
    <property type="term" value="F:ATP binding"/>
    <property type="evidence" value="ECO:0007669"/>
    <property type="project" value="UniProtKB-KW"/>
</dbReference>
<dbReference type="InterPro" id="IPR008271">
    <property type="entry name" value="Ser/Thr_kinase_AS"/>
</dbReference>
<feature type="domain" description="Protein kinase" evidence="9">
    <location>
        <begin position="12"/>
        <end position="272"/>
    </location>
</feature>